<dbReference type="SMART" id="SM00647">
    <property type="entry name" value="IBR"/>
    <property type="match status" value="4"/>
</dbReference>
<dbReference type="InterPro" id="IPR002867">
    <property type="entry name" value="IBR_dom"/>
</dbReference>
<evidence type="ECO:0000256" key="8">
    <source>
        <dbReference type="ARBA" id="ARBA00022737"/>
    </source>
</evidence>
<organism evidence="16 17">
    <name type="scientific">Dichanthelium oligosanthes</name>
    <dbReference type="NCBI Taxonomy" id="888268"/>
    <lineage>
        <taxon>Eukaryota</taxon>
        <taxon>Viridiplantae</taxon>
        <taxon>Streptophyta</taxon>
        <taxon>Embryophyta</taxon>
        <taxon>Tracheophyta</taxon>
        <taxon>Spermatophyta</taxon>
        <taxon>Magnoliopsida</taxon>
        <taxon>Liliopsida</taxon>
        <taxon>Poales</taxon>
        <taxon>Poaceae</taxon>
        <taxon>PACMAD clade</taxon>
        <taxon>Panicoideae</taxon>
        <taxon>Panicodae</taxon>
        <taxon>Paniceae</taxon>
        <taxon>Dichantheliinae</taxon>
        <taxon>Dichanthelium</taxon>
    </lineage>
</organism>
<dbReference type="PROSITE" id="PS50089">
    <property type="entry name" value="ZF_RING_2"/>
    <property type="match status" value="1"/>
</dbReference>
<dbReference type="InterPro" id="IPR031127">
    <property type="entry name" value="E3_UB_ligase_RBR"/>
</dbReference>
<protein>
    <recommendedName>
        <fullName evidence="5">RBR-type E3 ubiquitin transferase</fullName>
        <ecNumber evidence="5">2.3.2.31</ecNumber>
    </recommendedName>
</protein>
<dbReference type="InterPro" id="IPR017907">
    <property type="entry name" value="Znf_RING_CS"/>
</dbReference>
<evidence type="ECO:0000256" key="11">
    <source>
        <dbReference type="ARBA" id="ARBA00022833"/>
    </source>
</evidence>
<sequence length="692" mass="78902">MSEKEMARELLAIRKMFSDIQLCPKCRMPIVKTEGCNKMSCGNCGQLLCFRCGRAISGYDHFWNDCELFELRQYSDVTPFERHMEEVQIGRRVKVQLSPIAQRILHAKMHYMVFCSTSGSAGSSGVACEGGGEAEEGLLDLDSPWVAAAEAELRLEAAATAVAAGLGHRAEDECEEDEIRDNQQRQEDELMALEAIYGDDLVVFENKGGLRYFQIYIRYDMSDGIEVCARLSAPNSVTRDVGCFDGSAHDCGPDEFSYTCNFEYLPPLILTCLLPKFYPSKDPPSFRVTAKWMDGSYVSQLCEMLDTIWAELPGQEVVYQWVEWLRNTSRSYLWIDGSMTLGPDIATHNTDNRAISRTKSLESVIPLMLSYSSKKRYQAFLEDLHMCMICLNQTKEKFFSIFKQLGSNFIRLPCRHLFCVKCMETLCRMHVKEGSVFQLVCPGTKCKASIPPYVLKRLLTEEEFERWDRLLLQRTLDSMSDVVYCPRCVIGCVEDEDNNAQCPECSFIFCSFCKGPWRPGKQCLTPEQKIQLRKASGRMTEREVAQELLNIKELYKDVRLCPKCRMAIAKTEGCNKMTCGNCGQFFCFVCGKAILGYEHFRGDCKLFAARDIAEWERQMAAMLPERQIRIALRPIGGTIRCPKCRARNFKDDERYIFCGACRASYCTLCRRKVENIKKGHYGSLECMGLDNL</sequence>
<dbReference type="FunFam" id="3.30.40.10:FF:000358">
    <property type="entry name" value="RBR-type E3 ubiquitin transferase"/>
    <property type="match status" value="1"/>
</dbReference>
<dbReference type="SMART" id="SM00184">
    <property type="entry name" value="RING"/>
    <property type="match status" value="3"/>
</dbReference>
<evidence type="ECO:0000256" key="5">
    <source>
        <dbReference type="ARBA" id="ARBA00012251"/>
    </source>
</evidence>
<dbReference type="GO" id="GO:0061630">
    <property type="term" value="F:ubiquitin protein ligase activity"/>
    <property type="evidence" value="ECO:0007669"/>
    <property type="project" value="UniProtKB-EC"/>
</dbReference>
<evidence type="ECO:0000256" key="10">
    <source>
        <dbReference type="ARBA" id="ARBA00022786"/>
    </source>
</evidence>
<dbReference type="Pfam" id="PF05773">
    <property type="entry name" value="RWD"/>
    <property type="match status" value="1"/>
</dbReference>
<dbReference type="OrthoDB" id="1431934at2759"/>
<dbReference type="InterPro" id="IPR044066">
    <property type="entry name" value="TRIAD_supradom"/>
</dbReference>
<evidence type="ECO:0000256" key="1">
    <source>
        <dbReference type="ARBA" id="ARBA00001798"/>
    </source>
</evidence>
<gene>
    <name evidence="16" type="ORF">BAE44_0025238</name>
</gene>
<comment type="catalytic activity">
    <reaction evidence="1">
        <text>[E2 ubiquitin-conjugating enzyme]-S-ubiquitinyl-L-cysteine + [acceptor protein]-L-lysine = [E2 ubiquitin-conjugating enzyme]-L-cysteine + [acceptor protein]-N(6)-ubiquitinyl-L-lysine.</text>
        <dbReference type="EC" id="2.3.2.31"/>
    </reaction>
</comment>
<comment type="cofactor">
    <cofactor evidence="2">
        <name>Zn(2+)</name>
        <dbReference type="ChEBI" id="CHEBI:29105"/>
    </cofactor>
</comment>
<dbReference type="Gene3D" id="3.30.40.10">
    <property type="entry name" value="Zinc/RING finger domain, C3HC4 (zinc finger)"/>
    <property type="match status" value="1"/>
</dbReference>
<keyword evidence="8" id="KW-0677">Repeat</keyword>
<dbReference type="Pfam" id="PF01485">
    <property type="entry name" value="IBR"/>
    <property type="match status" value="1"/>
</dbReference>
<dbReference type="InterPro" id="IPR006575">
    <property type="entry name" value="RWD_dom"/>
</dbReference>
<feature type="domain" description="RING-type" evidence="15">
    <location>
        <begin position="383"/>
        <end position="608"/>
    </location>
</feature>
<dbReference type="CDD" id="cd23820">
    <property type="entry name" value="RWD_RNF14"/>
    <property type="match status" value="1"/>
</dbReference>
<evidence type="ECO:0000256" key="4">
    <source>
        <dbReference type="ARBA" id="ARBA00005884"/>
    </source>
</evidence>
<evidence type="ECO:0000256" key="2">
    <source>
        <dbReference type="ARBA" id="ARBA00001947"/>
    </source>
</evidence>
<reference evidence="16 17" key="1">
    <citation type="submission" date="2016-09" db="EMBL/GenBank/DDBJ databases">
        <title>The draft genome of Dichanthelium oligosanthes: A C3 panicoid grass species.</title>
        <authorList>
            <person name="Studer A.J."/>
            <person name="Schnable J.C."/>
            <person name="Brutnell T.P."/>
        </authorList>
    </citation>
    <scope>NUCLEOTIDE SEQUENCE [LARGE SCALE GENOMIC DNA]</scope>
    <source>
        <strain evidence="17">cv. Kellogg 1175</strain>
        <tissue evidence="16">Leaf</tissue>
    </source>
</reference>
<dbReference type="GO" id="GO:0008270">
    <property type="term" value="F:zinc ion binding"/>
    <property type="evidence" value="ECO:0007669"/>
    <property type="project" value="UniProtKB-KW"/>
</dbReference>
<dbReference type="InterPro" id="IPR013083">
    <property type="entry name" value="Znf_RING/FYVE/PHD"/>
</dbReference>
<dbReference type="Proteomes" id="UP000095767">
    <property type="component" value="Unassembled WGS sequence"/>
</dbReference>
<keyword evidence="10" id="KW-0833">Ubl conjugation pathway</keyword>
<dbReference type="GO" id="GO:0016567">
    <property type="term" value="P:protein ubiquitination"/>
    <property type="evidence" value="ECO:0007669"/>
    <property type="project" value="InterPro"/>
</dbReference>
<dbReference type="Pfam" id="PF26200">
    <property type="entry name" value="Rcat_RNF216"/>
    <property type="match status" value="2"/>
</dbReference>
<comment type="caution">
    <text evidence="16">The sequence shown here is derived from an EMBL/GenBank/DDBJ whole genome shotgun (WGS) entry which is preliminary data.</text>
</comment>
<dbReference type="InterPro" id="IPR016135">
    <property type="entry name" value="UBQ-conjugating_enzyme/RWD"/>
</dbReference>
<dbReference type="InterPro" id="IPR001841">
    <property type="entry name" value="Znf_RING"/>
</dbReference>
<evidence type="ECO:0000313" key="16">
    <source>
        <dbReference type="EMBL" id="OEL13744.1"/>
    </source>
</evidence>
<evidence type="ECO:0000256" key="3">
    <source>
        <dbReference type="ARBA" id="ARBA00003976"/>
    </source>
</evidence>
<feature type="domain" description="RING-type" evidence="15">
    <location>
        <begin position="1"/>
        <end position="75"/>
    </location>
</feature>
<keyword evidence="17" id="KW-1185">Reference proteome</keyword>
<evidence type="ECO:0000259" key="14">
    <source>
        <dbReference type="PROSITE" id="PS50908"/>
    </source>
</evidence>
<evidence type="ECO:0000256" key="7">
    <source>
        <dbReference type="ARBA" id="ARBA00022723"/>
    </source>
</evidence>
<dbReference type="CDD" id="cd20341">
    <property type="entry name" value="BRcat_RBR_RNF14"/>
    <property type="match status" value="1"/>
</dbReference>
<dbReference type="PROSITE" id="PS50908">
    <property type="entry name" value="RWD"/>
    <property type="match status" value="1"/>
</dbReference>
<evidence type="ECO:0000256" key="12">
    <source>
        <dbReference type="PROSITE-ProRule" id="PRU00175"/>
    </source>
</evidence>
<name>A0A1E5ULH8_9POAL</name>
<dbReference type="Gene3D" id="1.20.120.1750">
    <property type="match status" value="2"/>
</dbReference>
<dbReference type="EMBL" id="LWDX02072397">
    <property type="protein sequence ID" value="OEL13744.1"/>
    <property type="molecule type" value="Genomic_DNA"/>
</dbReference>
<evidence type="ECO:0000256" key="9">
    <source>
        <dbReference type="ARBA" id="ARBA00022771"/>
    </source>
</evidence>
<feature type="domain" description="RWD" evidence="14">
    <location>
        <begin position="188"/>
        <end position="332"/>
    </location>
</feature>
<feature type="domain" description="RING-type" evidence="13">
    <location>
        <begin position="387"/>
        <end position="442"/>
    </location>
</feature>
<comment type="similarity">
    <text evidence="4">Belongs to the RBR family. Ariadne subfamily.</text>
</comment>
<keyword evidence="9 12" id="KW-0863">Zinc-finger</keyword>
<keyword evidence="6" id="KW-0808">Transferase</keyword>
<evidence type="ECO:0000256" key="6">
    <source>
        <dbReference type="ARBA" id="ARBA00022679"/>
    </source>
</evidence>
<keyword evidence="7" id="KW-0479">Metal-binding</keyword>
<dbReference type="EC" id="2.3.2.31" evidence="5"/>
<dbReference type="PROSITE" id="PS00518">
    <property type="entry name" value="ZF_RING_1"/>
    <property type="match status" value="1"/>
</dbReference>
<keyword evidence="11" id="KW-0862">Zinc</keyword>
<evidence type="ECO:0000259" key="13">
    <source>
        <dbReference type="PROSITE" id="PS50089"/>
    </source>
</evidence>
<dbReference type="STRING" id="888268.A0A1E5ULH8"/>
<accession>A0A1E5ULH8</accession>
<evidence type="ECO:0000259" key="15">
    <source>
        <dbReference type="PROSITE" id="PS51873"/>
    </source>
</evidence>
<dbReference type="Gene3D" id="3.10.110.10">
    <property type="entry name" value="Ubiquitin Conjugating Enzyme"/>
    <property type="match status" value="1"/>
</dbReference>
<evidence type="ECO:0000313" key="17">
    <source>
        <dbReference type="Proteomes" id="UP000095767"/>
    </source>
</evidence>
<dbReference type="PROSITE" id="PS51873">
    <property type="entry name" value="TRIAD"/>
    <property type="match status" value="2"/>
</dbReference>
<proteinExistence type="inferred from homology"/>
<dbReference type="SMART" id="SM00591">
    <property type="entry name" value="RWD"/>
    <property type="match status" value="1"/>
</dbReference>
<dbReference type="PANTHER" id="PTHR11685">
    <property type="entry name" value="RBR FAMILY RING FINGER AND IBR DOMAIN-CONTAINING"/>
    <property type="match status" value="1"/>
</dbReference>
<dbReference type="SUPFAM" id="SSF54495">
    <property type="entry name" value="UBC-like"/>
    <property type="match status" value="1"/>
</dbReference>
<dbReference type="SUPFAM" id="SSF57850">
    <property type="entry name" value="RING/U-box"/>
    <property type="match status" value="5"/>
</dbReference>
<comment type="function">
    <text evidence="3">Might act as an E3 ubiquitin-protein ligase, or as part of E3 complex, which accepts ubiquitin from specific E2 ubiquitin-conjugating enzymes and then transfers it to substrates.</text>
</comment>
<dbReference type="AlphaFoldDB" id="A0A1E5ULH8"/>